<dbReference type="AlphaFoldDB" id="A0A5C6N8J8"/>
<comment type="caution">
    <text evidence="2">The sequence shown here is derived from an EMBL/GenBank/DDBJ whole genome shotgun (WGS) entry which is preliminary data.</text>
</comment>
<keyword evidence="3" id="KW-1185">Reference proteome</keyword>
<accession>A0A5C6N8J8</accession>
<evidence type="ECO:0000256" key="1">
    <source>
        <dbReference type="SAM" id="MobiDB-lite"/>
    </source>
</evidence>
<reference evidence="2 3" key="1">
    <citation type="submission" date="2019-04" db="EMBL/GenBank/DDBJ databases">
        <title>Chromosome genome assembly for Takifugu flavidus.</title>
        <authorList>
            <person name="Xiao S."/>
        </authorList>
    </citation>
    <scope>NUCLEOTIDE SEQUENCE [LARGE SCALE GENOMIC DNA]</scope>
    <source>
        <strain evidence="2">HTHZ2018</strain>
        <tissue evidence="2">Muscle</tissue>
    </source>
</reference>
<organism evidence="2 3">
    <name type="scientific">Takifugu flavidus</name>
    <name type="common">sansaifugu</name>
    <dbReference type="NCBI Taxonomy" id="433684"/>
    <lineage>
        <taxon>Eukaryota</taxon>
        <taxon>Metazoa</taxon>
        <taxon>Chordata</taxon>
        <taxon>Craniata</taxon>
        <taxon>Vertebrata</taxon>
        <taxon>Euteleostomi</taxon>
        <taxon>Actinopterygii</taxon>
        <taxon>Neopterygii</taxon>
        <taxon>Teleostei</taxon>
        <taxon>Neoteleostei</taxon>
        <taxon>Acanthomorphata</taxon>
        <taxon>Eupercaria</taxon>
        <taxon>Tetraodontiformes</taxon>
        <taxon>Tetradontoidea</taxon>
        <taxon>Tetraodontidae</taxon>
        <taxon>Takifugu</taxon>
    </lineage>
</organism>
<protein>
    <submittedName>
        <fullName evidence="2">Uncharacterized protein</fullName>
    </submittedName>
</protein>
<gene>
    <name evidence="2" type="ORF">D4764_03G0008220</name>
</gene>
<dbReference type="Proteomes" id="UP000324091">
    <property type="component" value="Chromosome 3"/>
</dbReference>
<name>A0A5C6N8J8_9TELE</name>
<evidence type="ECO:0000313" key="3">
    <source>
        <dbReference type="Proteomes" id="UP000324091"/>
    </source>
</evidence>
<sequence length="124" mass="13003">MAAGGGGASRIVRAQGGGGGGADGVRENRGDIPERLNCHGRHLGYTAREMKCLASRGNSGDVCLLSLGDQSDGFRPDGGLNTSLTKIAATPSHHIPEEQDLRAHRKPAVTRIISQQLEEDNMAC</sequence>
<dbReference type="EMBL" id="RHFK02000016">
    <property type="protein sequence ID" value="TWW63814.1"/>
    <property type="molecule type" value="Genomic_DNA"/>
</dbReference>
<evidence type="ECO:0000313" key="2">
    <source>
        <dbReference type="EMBL" id="TWW63814.1"/>
    </source>
</evidence>
<proteinExistence type="predicted"/>
<feature type="region of interest" description="Disordered" evidence="1">
    <location>
        <begin position="1"/>
        <end position="32"/>
    </location>
</feature>